<comment type="caution">
    <text evidence="1">The sequence shown here is derived from an EMBL/GenBank/DDBJ whole genome shotgun (WGS) entry which is preliminary data.</text>
</comment>
<sequence length="102" mass="11442">MNIIPEEPEQYVEIPRPTPGLSTLLSSKQFHYYSKANTSQIFGCLKVNYPKRLISDIKTEPKKIPKVLRPSSALNQKSLIYIGIGFGVLAITKILKNLSNNP</sequence>
<proteinExistence type="predicted"/>
<evidence type="ECO:0000313" key="2">
    <source>
        <dbReference type="Proteomes" id="UP000187209"/>
    </source>
</evidence>
<keyword evidence="2" id="KW-1185">Reference proteome</keyword>
<evidence type="ECO:0000313" key="1">
    <source>
        <dbReference type="EMBL" id="OMJ75486.1"/>
    </source>
</evidence>
<organism evidence="1 2">
    <name type="scientific">Stentor coeruleus</name>
    <dbReference type="NCBI Taxonomy" id="5963"/>
    <lineage>
        <taxon>Eukaryota</taxon>
        <taxon>Sar</taxon>
        <taxon>Alveolata</taxon>
        <taxon>Ciliophora</taxon>
        <taxon>Postciliodesmatophora</taxon>
        <taxon>Heterotrichea</taxon>
        <taxon>Heterotrichida</taxon>
        <taxon>Stentoridae</taxon>
        <taxon>Stentor</taxon>
    </lineage>
</organism>
<dbReference type="Proteomes" id="UP000187209">
    <property type="component" value="Unassembled WGS sequence"/>
</dbReference>
<name>A0A1R2BFD2_9CILI</name>
<dbReference type="AlphaFoldDB" id="A0A1R2BFD2"/>
<accession>A0A1R2BFD2</accession>
<dbReference type="EMBL" id="MPUH01000688">
    <property type="protein sequence ID" value="OMJ75486.1"/>
    <property type="molecule type" value="Genomic_DNA"/>
</dbReference>
<reference evidence="1 2" key="1">
    <citation type="submission" date="2016-11" db="EMBL/GenBank/DDBJ databases">
        <title>The macronuclear genome of Stentor coeruleus: a giant cell with tiny introns.</title>
        <authorList>
            <person name="Slabodnick M."/>
            <person name="Ruby J.G."/>
            <person name="Reiff S.B."/>
            <person name="Swart E.C."/>
            <person name="Gosai S."/>
            <person name="Prabakaran S."/>
            <person name="Witkowska E."/>
            <person name="Larue G.E."/>
            <person name="Fisher S."/>
            <person name="Freeman R.M."/>
            <person name="Gunawardena J."/>
            <person name="Chu W."/>
            <person name="Stover N.A."/>
            <person name="Gregory B.D."/>
            <person name="Nowacki M."/>
            <person name="Derisi J."/>
            <person name="Roy S.W."/>
            <person name="Marshall W.F."/>
            <person name="Sood P."/>
        </authorList>
    </citation>
    <scope>NUCLEOTIDE SEQUENCE [LARGE SCALE GENOMIC DNA]</scope>
    <source>
        <strain evidence="1">WM001</strain>
    </source>
</reference>
<protein>
    <submittedName>
        <fullName evidence="1">Uncharacterized protein</fullName>
    </submittedName>
</protein>
<gene>
    <name evidence="1" type="ORF">SteCoe_25372</name>
</gene>